<evidence type="ECO:0000256" key="1">
    <source>
        <dbReference type="SAM" id="MobiDB-lite"/>
    </source>
</evidence>
<evidence type="ECO:0000313" key="3">
    <source>
        <dbReference type="Proteomes" id="UP000596827"/>
    </source>
</evidence>
<proteinExistence type="predicted"/>
<dbReference type="Proteomes" id="UP000596827">
    <property type="component" value="Unassembled WGS sequence"/>
</dbReference>
<keyword evidence="3" id="KW-1185">Reference proteome</keyword>
<dbReference type="GO" id="GO:0007059">
    <property type="term" value="P:chromosome segregation"/>
    <property type="evidence" value="ECO:0007669"/>
    <property type="project" value="TreeGrafter"/>
</dbReference>
<evidence type="ECO:0000313" key="2">
    <source>
        <dbReference type="EMBL" id="MBC5767579.1"/>
    </source>
</evidence>
<protein>
    <submittedName>
        <fullName evidence="2">Chromosome partitioning protein ParB</fullName>
    </submittedName>
</protein>
<dbReference type="PANTHER" id="PTHR33375:SF1">
    <property type="entry name" value="CHROMOSOME-PARTITIONING PROTEIN PARB-RELATED"/>
    <property type="match status" value="1"/>
</dbReference>
<name>A0A923ME17_9BURK</name>
<dbReference type="EMBL" id="JACORU010000011">
    <property type="protein sequence ID" value="MBC5767579.1"/>
    <property type="molecule type" value="Genomic_DNA"/>
</dbReference>
<dbReference type="InterPro" id="IPR050336">
    <property type="entry name" value="Chromosome_partition/occlusion"/>
</dbReference>
<reference evidence="2" key="1">
    <citation type="submission" date="2020-08" db="EMBL/GenBank/DDBJ databases">
        <title>Ramlibacter sp. GTP1 16S ribosomal RNA gene genome sequencing and assembly.</title>
        <authorList>
            <person name="Kang M."/>
        </authorList>
    </citation>
    <scope>NUCLEOTIDE SEQUENCE</scope>
    <source>
        <strain evidence="2">GTP1</strain>
    </source>
</reference>
<comment type="caution">
    <text evidence="2">The sequence shown here is derived from an EMBL/GenBank/DDBJ whole genome shotgun (WGS) entry which is preliminary data.</text>
</comment>
<dbReference type="InterPro" id="IPR036086">
    <property type="entry name" value="ParB/Sulfiredoxin_sf"/>
</dbReference>
<accession>A0A923ME17</accession>
<dbReference type="SUPFAM" id="SSF109709">
    <property type="entry name" value="KorB DNA-binding domain-like"/>
    <property type="match status" value="1"/>
</dbReference>
<dbReference type="SUPFAM" id="SSF110849">
    <property type="entry name" value="ParB/Sulfiredoxin"/>
    <property type="match status" value="1"/>
</dbReference>
<gene>
    <name evidence="2" type="ORF">H8R02_24150</name>
</gene>
<dbReference type="AlphaFoldDB" id="A0A923ME17"/>
<dbReference type="Gene3D" id="1.10.10.2830">
    <property type="match status" value="1"/>
</dbReference>
<feature type="compositionally biased region" description="Low complexity" evidence="1">
    <location>
        <begin position="38"/>
        <end position="47"/>
    </location>
</feature>
<dbReference type="GO" id="GO:0005694">
    <property type="term" value="C:chromosome"/>
    <property type="evidence" value="ECO:0007669"/>
    <property type="project" value="TreeGrafter"/>
</dbReference>
<sequence length="328" mass="35013">MSGASMFKKRPVAPGQVAEAIAQAAASPMLADPREAVPATATGPGAASLGSIQGQGDYEVGQTYDVPLGRIKSNPVNPKALYPHSVVDEMALSLQENGQITAANGYVDGSHVVLIEGETRFRGAKANGAPTLRIEIRPRPADEQKLYEEARAANKQRQDGSALDDAIRWKELIERKVYPNQAAIARALGLGEDEVSRTMQLGVLPQKIVVALSEAPSLLTGRMLNAIREFFAAAAKEDAASAEMMTLNLVAEIVKNDLGYRDVAARRKQLENGPVKRTRGLSEHVLFSGVKGEIKTFEDGGRIELSFKGLTAEQSQTLAAKIKGALAS</sequence>
<dbReference type="PANTHER" id="PTHR33375">
    <property type="entry name" value="CHROMOSOME-PARTITIONING PROTEIN PARB-RELATED"/>
    <property type="match status" value="1"/>
</dbReference>
<organism evidence="2 3">
    <name type="scientific">Ramlibacter albus</name>
    <dbReference type="NCBI Taxonomy" id="2079448"/>
    <lineage>
        <taxon>Bacteria</taxon>
        <taxon>Pseudomonadati</taxon>
        <taxon>Pseudomonadota</taxon>
        <taxon>Betaproteobacteria</taxon>
        <taxon>Burkholderiales</taxon>
        <taxon>Comamonadaceae</taxon>
        <taxon>Ramlibacter</taxon>
    </lineage>
</organism>
<feature type="region of interest" description="Disordered" evidence="1">
    <location>
        <begin position="35"/>
        <end position="54"/>
    </location>
</feature>